<feature type="transmembrane region" description="Helical" evidence="2">
    <location>
        <begin position="197"/>
        <end position="223"/>
    </location>
</feature>
<feature type="transmembrane region" description="Helical" evidence="2">
    <location>
        <begin position="166"/>
        <end position="185"/>
    </location>
</feature>
<dbReference type="InterPro" id="IPR052994">
    <property type="entry name" value="Tiny_macrocysts_regulators"/>
</dbReference>
<keyword evidence="2" id="KW-0812">Transmembrane</keyword>
<feature type="region of interest" description="Disordered" evidence="1">
    <location>
        <begin position="1"/>
        <end position="23"/>
    </location>
</feature>
<dbReference type="AlphaFoldDB" id="A0A383WLS1"/>
<protein>
    <submittedName>
        <fullName evidence="3">Uncharacterized protein</fullName>
    </submittedName>
</protein>
<keyword evidence="2" id="KW-1133">Transmembrane helix</keyword>
<dbReference type="PANTHER" id="PTHR31600:SF2">
    <property type="entry name" value="GAMETE ENRICHED GENE 10 PROTEIN-RELATED"/>
    <property type="match status" value="1"/>
</dbReference>
<organism evidence="3 4">
    <name type="scientific">Tetradesmus obliquus</name>
    <name type="common">Green alga</name>
    <name type="synonym">Acutodesmus obliquus</name>
    <dbReference type="NCBI Taxonomy" id="3088"/>
    <lineage>
        <taxon>Eukaryota</taxon>
        <taxon>Viridiplantae</taxon>
        <taxon>Chlorophyta</taxon>
        <taxon>core chlorophytes</taxon>
        <taxon>Chlorophyceae</taxon>
        <taxon>CS clade</taxon>
        <taxon>Sphaeropleales</taxon>
        <taxon>Scenedesmaceae</taxon>
        <taxon>Tetradesmus</taxon>
    </lineage>
</organism>
<sequence length="288" mass="31730">MSQSGDGSMSQSSYSTGADSASTFADTADRRAINDLQEREDGLASDLVEQNRTVEDAVFASLYTLSKNRKATDLRWTAGRIVLEFLQMFRVVFNTVFRWKINTDLWIWKASAAGTTAQHRAATCTDGQSSMKMQSCAPSSIAWPQAASHMCAASSQLAQPPDRSTGLKPCAAVGLVAAIVFYWVLFRLVVTPKGYDAYIAVFYAVSAVILVSLALTVWVAVILKKDDSGNAWLRRLVAVLQLVAFLLYSLFWVAIMDYISFLFNCQWGSVLQPEGAAHTVFTNHSERH</sequence>
<gene>
    <name evidence="3" type="ORF">BQ4739_LOCUS18516</name>
</gene>
<evidence type="ECO:0000313" key="4">
    <source>
        <dbReference type="Proteomes" id="UP000256970"/>
    </source>
</evidence>
<feature type="transmembrane region" description="Helical" evidence="2">
    <location>
        <begin position="235"/>
        <end position="255"/>
    </location>
</feature>
<accession>A0A383WLS1</accession>
<reference evidence="3 4" key="1">
    <citation type="submission" date="2016-10" db="EMBL/GenBank/DDBJ databases">
        <authorList>
            <person name="Cai Z."/>
        </authorList>
    </citation>
    <scope>NUCLEOTIDE SEQUENCE [LARGE SCALE GENOMIC DNA]</scope>
</reference>
<dbReference type="STRING" id="3088.A0A383WLS1"/>
<proteinExistence type="predicted"/>
<evidence type="ECO:0000256" key="2">
    <source>
        <dbReference type="SAM" id="Phobius"/>
    </source>
</evidence>
<dbReference type="Proteomes" id="UP000256970">
    <property type="component" value="Unassembled WGS sequence"/>
</dbReference>
<evidence type="ECO:0000256" key="1">
    <source>
        <dbReference type="SAM" id="MobiDB-lite"/>
    </source>
</evidence>
<dbReference type="PANTHER" id="PTHR31600">
    <property type="entry name" value="TINY MACROCYSTS PROTEIN B-RELATED"/>
    <property type="match status" value="1"/>
</dbReference>
<name>A0A383WLS1_TETOB</name>
<keyword evidence="4" id="KW-1185">Reference proteome</keyword>
<keyword evidence="2" id="KW-0472">Membrane</keyword>
<evidence type="ECO:0000313" key="3">
    <source>
        <dbReference type="EMBL" id="SZX78203.1"/>
    </source>
</evidence>
<dbReference type="EMBL" id="FNXT01001309">
    <property type="protein sequence ID" value="SZX78203.1"/>
    <property type="molecule type" value="Genomic_DNA"/>
</dbReference>